<evidence type="ECO:0000313" key="1">
    <source>
        <dbReference type="EMBL" id="KAF9800938.1"/>
    </source>
</evidence>
<dbReference type="AlphaFoldDB" id="A0A8H7TX48"/>
<proteinExistence type="predicted"/>
<accession>A0A8H7TX48</accession>
<comment type="caution">
    <text evidence="1">The sequence shown here is derived from an EMBL/GenBank/DDBJ whole genome shotgun (WGS) entry which is preliminary data.</text>
</comment>
<evidence type="ECO:0000313" key="2">
    <source>
        <dbReference type="Proteomes" id="UP000639403"/>
    </source>
</evidence>
<reference evidence="1" key="2">
    <citation type="journal article" name="Front. Microbiol.">
        <title>Degradative Capacity of Two Strains of Rhodonia placenta: From Phenotype to Genotype.</title>
        <authorList>
            <person name="Kolle M."/>
            <person name="Horta M.A.C."/>
            <person name="Nowrousian M."/>
            <person name="Ohm R.A."/>
            <person name="Benz J.P."/>
            <person name="Pilgard A."/>
        </authorList>
    </citation>
    <scope>NUCLEOTIDE SEQUENCE</scope>
    <source>
        <strain evidence="1">FPRL280</strain>
    </source>
</reference>
<reference evidence="1" key="1">
    <citation type="submission" date="2020-11" db="EMBL/GenBank/DDBJ databases">
        <authorList>
            <person name="Koelle M."/>
            <person name="Horta M.A.C."/>
            <person name="Nowrousian M."/>
            <person name="Ohm R.A."/>
            <person name="Benz P."/>
            <person name="Pilgard A."/>
        </authorList>
    </citation>
    <scope>NUCLEOTIDE SEQUENCE</scope>
    <source>
        <strain evidence="1">FPRL280</strain>
    </source>
</reference>
<dbReference type="PROSITE" id="PS51257">
    <property type="entry name" value="PROKAR_LIPOPROTEIN"/>
    <property type="match status" value="1"/>
</dbReference>
<protein>
    <submittedName>
        <fullName evidence="1">Uncharacterized protein</fullName>
    </submittedName>
</protein>
<sequence length="73" mass="7861">MGPADIKLLLNLCGALVSGCPYGKLLKLDFAVYVKGDGAQLGKLHLCCSSIVEVAKAGFKPFVEDIFIGEWCW</sequence>
<organism evidence="1 2">
    <name type="scientific">Rhodonia placenta</name>
    <dbReference type="NCBI Taxonomy" id="104341"/>
    <lineage>
        <taxon>Eukaryota</taxon>
        <taxon>Fungi</taxon>
        <taxon>Dikarya</taxon>
        <taxon>Basidiomycota</taxon>
        <taxon>Agaricomycotina</taxon>
        <taxon>Agaricomycetes</taxon>
        <taxon>Polyporales</taxon>
        <taxon>Adustoporiaceae</taxon>
        <taxon>Rhodonia</taxon>
    </lineage>
</organism>
<name>A0A8H7TX48_9APHY</name>
<dbReference type="Proteomes" id="UP000639403">
    <property type="component" value="Unassembled WGS sequence"/>
</dbReference>
<gene>
    <name evidence="1" type="ORF">IEO21_10252</name>
</gene>
<dbReference type="EMBL" id="JADOXO010000722">
    <property type="protein sequence ID" value="KAF9800938.1"/>
    <property type="molecule type" value="Genomic_DNA"/>
</dbReference>